<keyword evidence="1" id="KW-0521">NADP</keyword>
<dbReference type="PANTHER" id="PTHR43296">
    <property type="entry name" value="PEROXISOMAL 2,4-DIENOYL-COA REDUCTASE"/>
    <property type="match status" value="1"/>
</dbReference>
<dbReference type="Gene3D" id="3.40.50.720">
    <property type="entry name" value="NAD(P)-binding Rossmann-like Domain"/>
    <property type="match status" value="1"/>
</dbReference>
<accession>A0A7J4GTN9</accession>
<dbReference type="InterPro" id="IPR045017">
    <property type="entry name" value="DECR2-like"/>
</dbReference>
<dbReference type="InterPro" id="IPR002347">
    <property type="entry name" value="SDR_fam"/>
</dbReference>
<reference evidence="4" key="1">
    <citation type="journal article" date="2019" name="bioRxiv">
        <title>Genome diversification in globally distributed novel marine Proteobacteria is linked to environmental adaptation.</title>
        <authorList>
            <person name="Zhou Z."/>
            <person name="Tran P.Q."/>
            <person name="Kieft K."/>
            <person name="Anantharaman K."/>
        </authorList>
    </citation>
    <scope>NUCLEOTIDE SEQUENCE [LARGE SCALE GENOMIC DNA]</scope>
</reference>
<dbReference type="SUPFAM" id="SSF51735">
    <property type="entry name" value="NAD(P)-binding Rossmann-fold domains"/>
    <property type="match status" value="1"/>
</dbReference>
<dbReference type="FunFam" id="3.40.50.720:FF:000084">
    <property type="entry name" value="Short-chain dehydrogenase reductase"/>
    <property type="match status" value="1"/>
</dbReference>
<dbReference type="PANTHER" id="PTHR43296:SF2">
    <property type="entry name" value="PEROXISOMAL 2,4-DIENOYL-COA REDUCTASE [(3E)-ENOYL-COA-PRODUCING]"/>
    <property type="match status" value="1"/>
</dbReference>
<dbReference type="GO" id="GO:0009062">
    <property type="term" value="P:fatty acid catabolic process"/>
    <property type="evidence" value="ECO:0007669"/>
    <property type="project" value="InterPro"/>
</dbReference>
<organism evidence="3 4">
    <name type="scientific">Marine Group III euryarchaeote</name>
    <dbReference type="NCBI Taxonomy" id="2173149"/>
    <lineage>
        <taxon>Archaea</taxon>
        <taxon>Methanobacteriati</taxon>
        <taxon>Thermoplasmatota</taxon>
        <taxon>Thermoplasmata</taxon>
        <taxon>Candidatus Thermoprofundales</taxon>
    </lineage>
</organism>
<dbReference type="PRINTS" id="PR00081">
    <property type="entry name" value="GDHRDH"/>
</dbReference>
<dbReference type="Proteomes" id="UP000585802">
    <property type="component" value="Unassembled WGS sequence"/>
</dbReference>
<dbReference type="Pfam" id="PF13561">
    <property type="entry name" value="adh_short_C2"/>
    <property type="match status" value="1"/>
</dbReference>
<dbReference type="InterPro" id="IPR036291">
    <property type="entry name" value="NAD(P)-bd_dom_sf"/>
</dbReference>
<keyword evidence="2" id="KW-0560">Oxidoreductase</keyword>
<gene>
    <name evidence="3" type="ORF">EYQ70_00470</name>
</gene>
<evidence type="ECO:0000313" key="3">
    <source>
        <dbReference type="EMBL" id="HIF36890.1"/>
    </source>
</evidence>
<dbReference type="AlphaFoldDB" id="A0A7J4GTN9"/>
<evidence type="ECO:0000313" key="4">
    <source>
        <dbReference type="Proteomes" id="UP000585802"/>
    </source>
</evidence>
<evidence type="ECO:0000256" key="2">
    <source>
        <dbReference type="ARBA" id="ARBA00023002"/>
    </source>
</evidence>
<dbReference type="PRINTS" id="PR00080">
    <property type="entry name" value="SDRFAMILY"/>
</dbReference>
<proteinExistence type="predicted"/>
<name>A0A7J4GTN9_9ARCH</name>
<evidence type="ECO:0000256" key="1">
    <source>
        <dbReference type="ARBA" id="ARBA00022857"/>
    </source>
</evidence>
<protein>
    <submittedName>
        <fullName evidence="3">SDR family oxidoreductase</fullName>
    </submittedName>
</protein>
<dbReference type="CDD" id="cd05369">
    <property type="entry name" value="TER_DECR_SDR_a"/>
    <property type="match status" value="1"/>
</dbReference>
<sequence>MSEDSVFKENLFKGKKVFITGGATGMGLGFAQAFLNHGAEVFIASRKEDKLKQAAEETEKKFGKKLIWKTMDVRDNETVVEAIEFLNSEWGELDILVNNAAGNFVAPIASMSENAWRTVVDIVLDGTFRVSKASYPLLRKAKNGASIVNIIANYAWNAAPFVGHSGAAKAGVLNLTRTLALEWANDNIRVNAMCPGVVLTENVKQNLMLDEKTAKTFEDYIPIGGVTNPEKMAQQVLYLCSPAADVITGDMLIADGGQWLVGNAFYQMGKKFLDE</sequence>
<comment type="caution">
    <text evidence="3">The sequence shown here is derived from an EMBL/GenBank/DDBJ whole genome shotgun (WGS) entry which is preliminary data.</text>
</comment>
<dbReference type="EMBL" id="DUCX01000010">
    <property type="protein sequence ID" value="HIF36890.1"/>
    <property type="molecule type" value="Genomic_DNA"/>
</dbReference>
<dbReference type="GO" id="GO:0008670">
    <property type="term" value="F:2,4-dienoyl-CoA reductase (NADPH) activity"/>
    <property type="evidence" value="ECO:0007669"/>
    <property type="project" value="InterPro"/>
</dbReference>